<dbReference type="EMBL" id="CAJNOJ010000048">
    <property type="protein sequence ID" value="CAF0954880.1"/>
    <property type="molecule type" value="Genomic_DNA"/>
</dbReference>
<feature type="region of interest" description="Disordered" evidence="4">
    <location>
        <begin position="527"/>
        <end position="549"/>
    </location>
</feature>
<evidence type="ECO:0000313" key="7">
    <source>
        <dbReference type="Proteomes" id="UP000663828"/>
    </source>
</evidence>
<accession>A0A814WKQ2</accession>
<dbReference type="Gene3D" id="1.25.40.20">
    <property type="entry name" value="Ankyrin repeat-containing domain"/>
    <property type="match status" value="3"/>
</dbReference>
<dbReference type="SMART" id="SM00248">
    <property type="entry name" value="ANK"/>
    <property type="match status" value="10"/>
</dbReference>
<dbReference type="Proteomes" id="UP000663852">
    <property type="component" value="Unassembled WGS sequence"/>
</dbReference>
<dbReference type="Proteomes" id="UP000663828">
    <property type="component" value="Unassembled WGS sequence"/>
</dbReference>
<dbReference type="PANTHER" id="PTHR24166:SF48">
    <property type="entry name" value="PROTEIN VAPYRIN"/>
    <property type="match status" value="1"/>
</dbReference>
<evidence type="ECO:0000256" key="1">
    <source>
        <dbReference type="ARBA" id="ARBA00022737"/>
    </source>
</evidence>
<evidence type="ECO:0000313" key="5">
    <source>
        <dbReference type="EMBL" id="CAF0954880.1"/>
    </source>
</evidence>
<dbReference type="AlphaFoldDB" id="A0A814WKQ2"/>
<dbReference type="SUPFAM" id="SSF48403">
    <property type="entry name" value="Ankyrin repeat"/>
    <property type="match status" value="2"/>
</dbReference>
<dbReference type="InterPro" id="IPR002110">
    <property type="entry name" value="Ankyrin_rpt"/>
</dbReference>
<evidence type="ECO:0000256" key="2">
    <source>
        <dbReference type="ARBA" id="ARBA00023043"/>
    </source>
</evidence>
<reference evidence="6" key="1">
    <citation type="submission" date="2021-02" db="EMBL/GenBank/DDBJ databases">
        <authorList>
            <person name="Nowell W R."/>
        </authorList>
    </citation>
    <scope>NUCLEOTIDE SEQUENCE</scope>
</reference>
<feature type="repeat" description="ANK" evidence="3">
    <location>
        <begin position="248"/>
        <end position="280"/>
    </location>
</feature>
<keyword evidence="1" id="KW-0677">Repeat</keyword>
<gene>
    <name evidence="5" type="ORF">EDS130_LOCUS12535</name>
    <name evidence="6" type="ORF">XAT740_LOCUS23819</name>
</gene>
<organism evidence="6 7">
    <name type="scientific">Adineta ricciae</name>
    <name type="common">Rotifer</name>
    <dbReference type="NCBI Taxonomy" id="249248"/>
    <lineage>
        <taxon>Eukaryota</taxon>
        <taxon>Metazoa</taxon>
        <taxon>Spiralia</taxon>
        <taxon>Gnathifera</taxon>
        <taxon>Rotifera</taxon>
        <taxon>Eurotatoria</taxon>
        <taxon>Bdelloidea</taxon>
        <taxon>Adinetida</taxon>
        <taxon>Adinetidae</taxon>
        <taxon>Adineta</taxon>
    </lineage>
</organism>
<name>A0A814WKQ2_ADIRI</name>
<evidence type="ECO:0000256" key="4">
    <source>
        <dbReference type="SAM" id="MobiDB-lite"/>
    </source>
</evidence>
<feature type="repeat" description="ANK" evidence="3">
    <location>
        <begin position="360"/>
        <end position="392"/>
    </location>
</feature>
<dbReference type="OrthoDB" id="10258888at2759"/>
<dbReference type="InterPro" id="IPR036770">
    <property type="entry name" value="Ankyrin_rpt-contain_sf"/>
</dbReference>
<dbReference type="Pfam" id="PF00023">
    <property type="entry name" value="Ank"/>
    <property type="match status" value="2"/>
</dbReference>
<feature type="repeat" description="ANK" evidence="3">
    <location>
        <begin position="281"/>
        <end position="313"/>
    </location>
</feature>
<dbReference type="PROSITE" id="PS50088">
    <property type="entry name" value="ANK_REPEAT"/>
    <property type="match status" value="5"/>
</dbReference>
<proteinExistence type="predicted"/>
<sequence>MMSLFEACQQADVERIKSLIEQQCDLTQIDDQGRTVLHYCNDHTDIACAQLILQDESVRKLILDRHDNEGCSALHLACLNGNMVMVKYLCEQGANVQLVDYESHTVIHWITVCGHLHLFNILMKYGAPVHTPDVYGAFPIHYASQLCGKDGAIEGLAILKKLIDNNVDVNCVDEHKRTPFIWAASAGAVDALRLLYKAGANPQHVDKDALTALHGVATRGHANCVRILVELYECPLEAKKNRLGEDINGCTALFYATSFQHVDVCRLLLDLKANPNHQDKRGRTPSHCAAAKGNLECLKYLIEHQADIWIRNKHGDFPIHEAINGKDRDKSNELLQKKHLDVVQSICRLYPDKVNIRNGEQRTPLHLAANFGDVNMCAALIACGARINSFIRTKAGNYITPYDLAHIRCEDACAEYLVYNHGGQRGNLLANIFARRIQKFFRQFKRVKFSNANRRRKLFAKSIQTPTNKTDDSSVHPVTISIPLSQSQNHLLHQAKICLDNKKIEDRSRKSNRNSSRRASYLLDCTEEEKKGTRHHRQHLGQPKPMETSFNRSIDHQFHSTEKIIIHTSNSIGTSVKLYERHKLIAEELYKIKQARIHNHNVVINRPLYKILIENAFNPANRHVEEIERYLESLVKAYETELDAIRKRSKSIPVRRPMNDRN</sequence>
<dbReference type="PANTHER" id="PTHR24166">
    <property type="entry name" value="ROLLING PEBBLES, ISOFORM B"/>
    <property type="match status" value="1"/>
</dbReference>
<protein>
    <submittedName>
        <fullName evidence="6">Uncharacterized protein</fullName>
    </submittedName>
</protein>
<dbReference type="PROSITE" id="PS50297">
    <property type="entry name" value="ANK_REP_REGION"/>
    <property type="match status" value="3"/>
</dbReference>
<evidence type="ECO:0000313" key="6">
    <source>
        <dbReference type="EMBL" id="CAF1203652.1"/>
    </source>
</evidence>
<keyword evidence="2 3" id="KW-0040">ANK repeat</keyword>
<feature type="repeat" description="ANK" evidence="3">
    <location>
        <begin position="175"/>
        <end position="207"/>
    </location>
</feature>
<dbReference type="EMBL" id="CAJNOR010001816">
    <property type="protein sequence ID" value="CAF1203652.1"/>
    <property type="molecule type" value="Genomic_DNA"/>
</dbReference>
<comment type="caution">
    <text evidence="6">The sequence shown here is derived from an EMBL/GenBank/DDBJ whole genome shotgun (WGS) entry which is preliminary data.</text>
</comment>
<dbReference type="Pfam" id="PF12796">
    <property type="entry name" value="Ank_2"/>
    <property type="match status" value="2"/>
</dbReference>
<evidence type="ECO:0000256" key="3">
    <source>
        <dbReference type="PROSITE-ProRule" id="PRU00023"/>
    </source>
</evidence>
<keyword evidence="7" id="KW-1185">Reference proteome</keyword>
<dbReference type="InterPro" id="IPR050889">
    <property type="entry name" value="Dendritic_Spine_Reg/Scaffold"/>
</dbReference>
<feature type="repeat" description="ANK" evidence="3">
    <location>
        <begin position="69"/>
        <end position="101"/>
    </location>
</feature>